<keyword evidence="3" id="KW-1185">Reference proteome</keyword>
<feature type="transmembrane region" description="Helical" evidence="1">
    <location>
        <begin position="99"/>
        <end position="120"/>
    </location>
</feature>
<proteinExistence type="predicted"/>
<evidence type="ECO:0000313" key="3">
    <source>
        <dbReference type="Proteomes" id="UP000199400"/>
    </source>
</evidence>
<dbReference type="InterPro" id="IPR012340">
    <property type="entry name" value="NA-bd_OB-fold"/>
</dbReference>
<organism evidence="2 3">
    <name type="scientific">Nannocystis exedens</name>
    <dbReference type="NCBI Taxonomy" id="54"/>
    <lineage>
        <taxon>Bacteria</taxon>
        <taxon>Pseudomonadati</taxon>
        <taxon>Myxococcota</taxon>
        <taxon>Polyangia</taxon>
        <taxon>Nannocystales</taxon>
        <taxon>Nannocystaceae</taxon>
        <taxon>Nannocystis</taxon>
    </lineage>
</organism>
<name>A0A1I1VJ44_9BACT</name>
<evidence type="ECO:0008006" key="4">
    <source>
        <dbReference type="Google" id="ProtNLM"/>
    </source>
</evidence>
<feature type="transmembrane region" description="Helical" evidence="1">
    <location>
        <begin position="7"/>
        <end position="29"/>
    </location>
</feature>
<dbReference type="Gene3D" id="2.40.50.140">
    <property type="entry name" value="Nucleic acid-binding proteins"/>
    <property type="match status" value="1"/>
</dbReference>
<accession>A0A1I1VJ44</accession>
<dbReference type="AlphaFoldDB" id="A0A1I1VJ44"/>
<keyword evidence="1" id="KW-1133">Transmembrane helix</keyword>
<protein>
    <recommendedName>
        <fullName evidence="4">NfeD-like C-terminal domain-containing protein</fullName>
    </recommendedName>
</protein>
<evidence type="ECO:0000313" key="2">
    <source>
        <dbReference type="EMBL" id="SFD82961.1"/>
    </source>
</evidence>
<sequence length="201" mass="20700">MFPPPAMLIYLYLFAFGLGGVLLLGSIFVGDKDTGDGGGHGADAGTQAQHFDHGVGEAHGALAGLFTAFFSLRFWMFFLAFFGLTGLVLDGLDLVDSPTIALVAALGMGLLTGQGTVAVFRSLSHSETSTAASAADYIGRSGRVMVGFGAGDLGKVRLTLKGTIVDVLATTEEERGFTSGEEAFVIAMNDTTAVVARAPGV</sequence>
<evidence type="ECO:0000256" key="1">
    <source>
        <dbReference type="SAM" id="Phobius"/>
    </source>
</evidence>
<keyword evidence="1" id="KW-0472">Membrane</keyword>
<dbReference type="EMBL" id="FOMX01000005">
    <property type="protein sequence ID" value="SFD82961.1"/>
    <property type="molecule type" value="Genomic_DNA"/>
</dbReference>
<dbReference type="STRING" id="54.SAMN02745121_01693"/>
<gene>
    <name evidence="2" type="ORF">SAMN02745121_01693</name>
</gene>
<dbReference type="Proteomes" id="UP000199400">
    <property type="component" value="Unassembled WGS sequence"/>
</dbReference>
<reference evidence="3" key="1">
    <citation type="submission" date="2016-10" db="EMBL/GenBank/DDBJ databases">
        <authorList>
            <person name="Varghese N."/>
            <person name="Submissions S."/>
        </authorList>
    </citation>
    <scope>NUCLEOTIDE SEQUENCE [LARGE SCALE GENOMIC DNA]</scope>
    <source>
        <strain evidence="3">ATCC 25963</strain>
    </source>
</reference>
<keyword evidence="1" id="KW-0812">Transmembrane</keyword>